<proteinExistence type="predicted"/>
<evidence type="ECO:0000313" key="3">
    <source>
        <dbReference type="Proteomes" id="UP000203316"/>
    </source>
</evidence>
<accession>B0FDU2</accession>
<dbReference type="KEGG" id="vg:5850495"/>
<dbReference type="RefSeq" id="YP_001650984.1">
    <property type="nucleotide sequence ID" value="NC_010276.1"/>
</dbReference>
<dbReference type="EMBL" id="EU309041">
    <property type="protein sequence ID" value="ABY65800.1"/>
    <property type="molecule type" value="Genomic_DNA"/>
</dbReference>
<dbReference type="OrthoDB" id="14635at10239"/>
<dbReference type="GeneID" id="5850495"/>
<evidence type="ECO:0000313" key="2">
    <source>
        <dbReference type="EMBL" id="ABY65800.1"/>
    </source>
</evidence>
<name>B0FDU2_9ABAC</name>
<evidence type="ECO:0000256" key="1">
    <source>
        <dbReference type="SAM" id="MobiDB-lite"/>
    </source>
</evidence>
<keyword evidence="3" id="KW-1185">Reference proteome</keyword>
<gene>
    <name evidence="2" type="primary">tlp-20</name>
</gene>
<dbReference type="SUPFAM" id="SSF51289">
    <property type="entry name" value="Tlp20, baculovirus telokin-like protein"/>
    <property type="match status" value="1"/>
</dbReference>
<dbReference type="Proteomes" id="UP000203316">
    <property type="component" value="Segment"/>
</dbReference>
<reference evidence="2 3" key="1">
    <citation type="submission" date="2007-11" db="EMBL/GenBank/DDBJ databases">
        <title>Sequence and organization of Orgyia leucostigma nucleopolyhedrovirus genome.</title>
        <authorList>
            <person name="Eveleigh R.J.M."/>
            <person name="Lapointe R."/>
            <person name="Graham R.I."/>
            <person name="Lauzon H.A.M."/>
            <person name="Pavlik L."/>
            <person name="Arif B.M."/>
            <person name="Lucarotti C.J."/>
        </authorList>
    </citation>
    <scope>NUCLEOTIDE SEQUENCE [LARGE SCALE GENOMIC DNA]</scope>
    <source>
        <strain evidence="2">CFS-77</strain>
    </source>
</reference>
<protein>
    <submittedName>
        <fullName evidence="2">Tlp-20</fullName>
    </submittedName>
</protein>
<dbReference type="InterPro" id="IPR036731">
    <property type="entry name" value="Tlp20_sf"/>
</dbReference>
<feature type="region of interest" description="Disordered" evidence="1">
    <location>
        <begin position="202"/>
        <end position="248"/>
    </location>
</feature>
<feature type="compositionally biased region" description="Acidic residues" evidence="1">
    <location>
        <begin position="207"/>
        <end position="234"/>
    </location>
</feature>
<dbReference type="Gene3D" id="2.70.40.20">
    <property type="entry name" value="Baculovirus telokin-like protein 20"/>
    <property type="match status" value="1"/>
</dbReference>
<dbReference type="CDD" id="cd00235">
    <property type="entry name" value="TLP-20"/>
    <property type="match status" value="1"/>
</dbReference>
<sequence length="248" mass="27482">MAASNSGTVDIAVYTTLDKEDNKNILSFIVQDEYHLKKLAVGAYSLNILDTQLLNDLSERNCSTISCGNFVICHNFTEQKNNALNAILFNTKPTILKKGVCIFKIVYVDAAAFATACCRNSKTAHCQRQKPQSQPDVCRFKEISVVKANNNNIVNDPNGSVTLPDSTTLATTLVNDVHEDNGDVVNNKIDSSQRHDSLFINTFGADNDYDEEDDDDENEKGDEENHDGADDADELLPPFKRQKLDDSQ</sequence>
<dbReference type="InterPro" id="IPR009092">
    <property type="entry name" value="Telokin-like_Tlp20_baculovir"/>
</dbReference>
<dbReference type="Pfam" id="PF06088">
    <property type="entry name" value="TLP-20"/>
    <property type="match status" value="1"/>
</dbReference>
<organism evidence="2 3">
    <name type="scientific">Orgyia leucostigma nucleopolyhedrovirus</name>
    <dbReference type="NCBI Taxonomy" id="490711"/>
    <lineage>
        <taxon>Viruses</taxon>
        <taxon>Viruses incertae sedis</taxon>
        <taxon>Naldaviricetes</taxon>
        <taxon>Lefavirales</taxon>
        <taxon>Baculoviridae</taxon>
        <taxon>Alphabaculovirus</taxon>
        <taxon>Alphabaculovirus orleucostigmae</taxon>
    </lineage>
</organism>